<organism evidence="1 2">
    <name type="scientific">Lactococcus lactis subsp. lactis</name>
    <name type="common">Streptococcus lactis</name>
    <dbReference type="NCBI Taxonomy" id="1360"/>
    <lineage>
        <taxon>Bacteria</taxon>
        <taxon>Bacillati</taxon>
        <taxon>Bacillota</taxon>
        <taxon>Bacilli</taxon>
        <taxon>Lactobacillales</taxon>
        <taxon>Streptococcaceae</taxon>
        <taxon>Lactococcus</taxon>
    </lineage>
</organism>
<name>A0A2Z3KKT1_LACLL</name>
<dbReference type="Proteomes" id="UP000245919">
    <property type="component" value="Chromosome"/>
</dbReference>
<dbReference type="Pfam" id="PF14253">
    <property type="entry name" value="AbiH"/>
    <property type="match status" value="1"/>
</dbReference>
<evidence type="ECO:0008006" key="3">
    <source>
        <dbReference type="Google" id="ProtNLM"/>
    </source>
</evidence>
<sequence>MEFILVDTTDNRKVKQLIVLGNGFDLTCGLKSQYSDFYKTTNIDRDYNALIHYAHSTMNNNPNWADVESNLLELLKKIKTCHPVEQSSELVPFVMENLESKYNRDGTIKIFNTENDSLVTSVCYEYLIKEVSDFENELSSYLSTQIDETYLENNKKLAVSLSLAEYRNDLLFADDDERNDKFEERNKLMSSGKYAADFFTFNYTPVSSGAKAHQIQNIHGSIGEENTILGIDGHEVDDDLLEFTKTYRLLSHSQVKERIDFSQEFDCIKFFGHSLGEADYSYFQSIFDGLDLYKSNTKLFFYFHIYDLSKKSKIIAENYHAVSKLLKHYGETFKSNPDHGKNLMHKLILEGRLTVKELNCSLLRK</sequence>
<gene>
    <name evidence="1" type="ORF">LL14B4_10105</name>
</gene>
<proteinExistence type="predicted"/>
<evidence type="ECO:0000313" key="2">
    <source>
        <dbReference type="Proteomes" id="UP000245919"/>
    </source>
</evidence>
<dbReference type="AlphaFoldDB" id="A0A2Z3KKT1"/>
<accession>A0A2Z3KKT1</accession>
<dbReference type="EMBL" id="CP028160">
    <property type="protein sequence ID" value="AWN66505.1"/>
    <property type="molecule type" value="Genomic_DNA"/>
</dbReference>
<dbReference type="InterPro" id="IPR025935">
    <property type="entry name" value="AbiH"/>
</dbReference>
<reference evidence="1 2" key="1">
    <citation type="submission" date="2018-03" db="EMBL/GenBank/DDBJ databases">
        <title>Genome sequence of Lactococcus lactis strain 14B4 from almond drupe.</title>
        <authorList>
            <person name="Tran T.D."/>
            <person name="McGarvey J.A."/>
            <person name="Huynh S."/>
            <person name="Parker C.T."/>
        </authorList>
    </citation>
    <scope>NUCLEOTIDE SEQUENCE [LARGE SCALE GENOMIC DNA]</scope>
    <source>
        <strain evidence="1 2">14B4</strain>
    </source>
</reference>
<evidence type="ECO:0000313" key="1">
    <source>
        <dbReference type="EMBL" id="AWN66505.1"/>
    </source>
</evidence>
<protein>
    <recommendedName>
        <fullName evidence="3">Bacteriophage abortive infection AbiH</fullName>
    </recommendedName>
</protein>